<dbReference type="InterPro" id="IPR011989">
    <property type="entry name" value="ARM-like"/>
</dbReference>
<dbReference type="InterPro" id="IPR016024">
    <property type="entry name" value="ARM-type_fold"/>
</dbReference>
<sequence length="493" mass="54109">MAHRGVHTAQVAFGVVEATDTARADAVRLLGADSSLHAQWIMGLAMNSAAPEEVSRRVFTVDPLPEFRYWLPYCPLSPAAAAAAVAHPDPRVRAVLAENPHLPPTARAVLAEDPDPKVRRVAVMMACEYEVGLPVELTVRLATGPEPRLRYWATGLIGLPERTRLALAEDPDPRVRSAALDSWSWPRLRPEVRDAAEADPDSWVRAAVRRATHVDPPLPTTVGGFLAETDERRRRDAASTARVEEALAVLLVAHDDPSLRRAAALNPHVPTVLALGMAADPEPSVRLAVSLRPDVTEAQRAAIDYTVPPGRLPVPSWVEERFGDPDAVREIAASSHVMLRRGVTGAPALPADVIERLAADDDYYVRLMLCENDHAPHELLVEMFADWDGLSWGRLAHHRNFTRRGLARFADSPNYRLRYAALFDPEAGPDLVERLSHDVEDMVRHRAAADPRLPLPRLVELLGGEETSQRAAGNPALPVQLMHHLLDVAGVKR</sequence>
<gene>
    <name evidence="1" type="ORF">OG222_00185</name>
</gene>
<reference evidence="1" key="1">
    <citation type="submission" date="2022-10" db="EMBL/GenBank/DDBJ databases">
        <title>The complete genomes of actinobacterial strains from the NBC collection.</title>
        <authorList>
            <person name="Joergensen T.S."/>
            <person name="Alvarez Arevalo M."/>
            <person name="Sterndorff E.B."/>
            <person name="Faurdal D."/>
            <person name="Vuksanovic O."/>
            <person name="Mourched A.-S."/>
            <person name="Charusanti P."/>
            <person name="Shaw S."/>
            <person name="Blin K."/>
            <person name="Weber T."/>
        </authorList>
    </citation>
    <scope>NUCLEOTIDE SEQUENCE</scope>
    <source>
        <strain evidence="1">NBC_00148</strain>
    </source>
</reference>
<evidence type="ECO:0008006" key="2">
    <source>
        <dbReference type="Google" id="ProtNLM"/>
    </source>
</evidence>
<dbReference type="SUPFAM" id="SSF48371">
    <property type="entry name" value="ARM repeat"/>
    <property type="match status" value="1"/>
</dbReference>
<dbReference type="Gene3D" id="1.25.10.10">
    <property type="entry name" value="Leucine-rich Repeat Variant"/>
    <property type="match status" value="2"/>
</dbReference>
<protein>
    <recommendedName>
        <fullName evidence="2">HEAT repeat domain-containing protein</fullName>
    </recommendedName>
</protein>
<dbReference type="EMBL" id="CP108169">
    <property type="protein sequence ID" value="WTQ71581.1"/>
    <property type="molecule type" value="Genomic_DNA"/>
</dbReference>
<organism evidence="1">
    <name type="scientific">Streptomyces sp. NBC_00148</name>
    <dbReference type="NCBI Taxonomy" id="2903626"/>
    <lineage>
        <taxon>Bacteria</taxon>
        <taxon>Bacillati</taxon>
        <taxon>Actinomycetota</taxon>
        <taxon>Actinomycetes</taxon>
        <taxon>Kitasatosporales</taxon>
        <taxon>Streptomycetaceae</taxon>
        <taxon>Streptomyces</taxon>
    </lineage>
</organism>
<dbReference type="AlphaFoldDB" id="A0AAU1LJX1"/>
<proteinExistence type="predicted"/>
<name>A0AAU1LJX1_9ACTN</name>
<accession>A0AAU1LJX1</accession>
<evidence type="ECO:0000313" key="1">
    <source>
        <dbReference type="EMBL" id="WTQ71581.1"/>
    </source>
</evidence>